<dbReference type="Proteomes" id="UP001576774">
    <property type="component" value="Unassembled WGS sequence"/>
</dbReference>
<protein>
    <submittedName>
        <fullName evidence="1">Uncharacterized protein</fullName>
    </submittedName>
</protein>
<reference evidence="1 2" key="1">
    <citation type="submission" date="2024-09" db="EMBL/GenBank/DDBJ databases">
        <title>Floridaenema gen nov. (Aerosakkonemataceae, Aerosakkonematales ord. nov., Cyanobacteria) from benthic tropical and subtropical fresh waters, with the description of four new species.</title>
        <authorList>
            <person name="Moretto J.A."/>
            <person name="Berthold D.E."/>
            <person name="Lefler F.W."/>
            <person name="Huang I.-S."/>
            <person name="Laughinghouse H. IV."/>
        </authorList>
    </citation>
    <scope>NUCLEOTIDE SEQUENCE [LARGE SCALE GENOMIC DNA]</scope>
    <source>
        <strain evidence="1 2">BLCC-F46</strain>
    </source>
</reference>
<dbReference type="EMBL" id="JBHFNQ010000109">
    <property type="protein sequence ID" value="MFB2878039.1"/>
    <property type="molecule type" value="Genomic_DNA"/>
</dbReference>
<evidence type="ECO:0000313" key="2">
    <source>
        <dbReference type="Proteomes" id="UP001576774"/>
    </source>
</evidence>
<sequence>MNLAILFWFYKEPEICQNRLELIRKYNPTIPIYGLYGGDLSTVEQYKVSLGKYLDDFYVFTGNQDSQWKWLQGDLLLTDWYLKRGKNLTWDTVVVVQWDMLVFGEIEKLFSMLKKDEILLSGLRPIKEVEKDWMWVTPKIPDHRQQYLTFLEYVQKTYNYKLDPLGCIFIVICLPRVFLDKYSTVQQPELGFLEYRIPMYAQIFGIPFCENHPFNAWWLDCDSLYNHNKQPIKRFLNTLRSKFNSPSLSASRTNVSLISIFRQLNSQRGARIFHPYQHLIPLRNGQWLSAFFKEWRRDLNWLNKKFSR</sequence>
<dbReference type="RefSeq" id="WP_413271125.1">
    <property type="nucleotide sequence ID" value="NZ_JBHFNQ010000109.1"/>
</dbReference>
<keyword evidence="2" id="KW-1185">Reference proteome</keyword>
<organism evidence="1 2">
    <name type="scientific">Floridaenema aerugineum BLCC-F46</name>
    <dbReference type="NCBI Taxonomy" id="3153654"/>
    <lineage>
        <taxon>Bacteria</taxon>
        <taxon>Bacillati</taxon>
        <taxon>Cyanobacteriota</taxon>
        <taxon>Cyanophyceae</taxon>
        <taxon>Oscillatoriophycideae</taxon>
        <taxon>Aerosakkonematales</taxon>
        <taxon>Aerosakkonemataceae</taxon>
        <taxon>Floridanema</taxon>
        <taxon>Floridanema aerugineum</taxon>
    </lineage>
</organism>
<comment type="caution">
    <text evidence="1">The sequence shown here is derived from an EMBL/GenBank/DDBJ whole genome shotgun (WGS) entry which is preliminary data.</text>
</comment>
<evidence type="ECO:0000313" key="1">
    <source>
        <dbReference type="EMBL" id="MFB2878039.1"/>
    </source>
</evidence>
<proteinExistence type="predicted"/>
<accession>A0ABV4X5L4</accession>
<name>A0ABV4X5L4_9CYAN</name>
<gene>
    <name evidence="1" type="ORF">ACE1CC_14400</name>
</gene>